<evidence type="ECO:0000313" key="3">
    <source>
        <dbReference type="Proteomes" id="UP000284842"/>
    </source>
</evidence>
<accession>A0A409WC87</accession>
<feature type="compositionally biased region" description="Low complexity" evidence="1">
    <location>
        <begin position="241"/>
        <end position="264"/>
    </location>
</feature>
<name>A0A409WC87_9AGAR</name>
<feature type="compositionally biased region" description="Polar residues" evidence="1">
    <location>
        <begin position="273"/>
        <end position="283"/>
    </location>
</feature>
<feature type="compositionally biased region" description="Acidic residues" evidence="1">
    <location>
        <begin position="304"/>
        <end position="315"/>
    </location>
</feature>
<reference evidence="2 3" key="1">
    <citation type="journal article" date="2018" name="Evol. Lett.">
        <title>Horizontal gene cluster transfer increased hallucinogenic mushroom diversity.</title>
        <authorList>
            <person name="Reynolds H.T."/>
            <person name="Vijayakumar V."/>
            <person name="Gluck-Thaler E."/>
            <person name="Korotkin H.B."/>
            <person name="Matheny P.B."/>
            <person name="Slot J.C."/>
        </authorList>
    </citation>
    <scope>NUCLEOTIDE SEQUENCE [LARGE SCALE GENOMIC DNA]</scope>
    <source>
        <strain evidence="2 3">2629</strain>
    </source>
</reference>
<gene>
    <name evidence="2" type="ORF">CVT24_006573</name>
</gene>
<sequence>MEPTYVFPSDEEARAGLTAAANAPLSSHPLAFLLDDPVLQLSPLDANINADVEMSAPLERVQEPITEYTMWYVDGSPAQPTPQYNGQELYQPQVFGVPGNSNVYNNGQMHDPMHMYYGNGNGIAQGQSQAVFISQHQGFGVPGNSNVYNNGSLYVSTYYGDGNSQGQSQTVFEQQGWYTGNIDPNLFQIRNEQLVTSYGVQPFLAHPGSQDQTHHRGRVQNGRIAKPYAGPSVSGREPHAAARSSMPEMMPSASASVSGPSISATIPRKVNRRNTANSTTSRAVESPSAHRYGLRSKGPTAPEPNDDGSSDSSDDESVRDSFKPDQEPDADDESGNAYIRCEWPRSDGKPCHKMLWVRLPPKGTRRVEVKDRQGAPNVYKHLLECKYHEDVTYEMWKLPCKFGPECEGLSGVMSSAGIGRHVTSTVSHLHRWLRYEKHVERNEAGMATGLIRFTKVPLDMDHVDEDDEELLKKHDAAKDVLYSSVEDAAYEL</sequence>
<protein>
    <submittedName>
        <fullName evidence="2">Uncharacterized protein</fullName>
    </submittedName>
</protein>
<dbReference type="AlphaFoldDB" id="A0A409WC87"/>
<keyword evidence="3" id="KW-1185">Reference proteome</keyword>
<dbReference type="OrthoDB" id="3129353at2759"/>
<proteinExistence type="predicted"/>
<dbReference type="EMBL" id="NHTK01005605">
    <property type="protein sequence ID" value="PPQ76134.1"/>
    <property type="molecule type" value="Genomic_DNA"/>
</dbReference>
<feature type="region of interest" description="Disordered" evidence="1">
    <location>
        <begin position="205"/>
        <end position="336"/>
    </location>
</feature>
<organism evidence="2 3">
    <name type="scientific">Panaeolus cyanescens</name>
    <dbReference type="NCBI Taxonomy" id="181874"/>
    <lineage>
        <taxon>Eukaryota</taxon>
        <taxon>Fungi</taxon>
        <taxon>Dikarya</taxon>
        <taxon>Basidiomycota</taxon>
        <taxon>Agaricomycotina</taxon>
        <taxon>Agaricomycetes</taxon>
        <taxon>Agaricomycetidae</taxon>
        <taxon>Agaricales</taxon>
        <taxon>Agaricineae</taxon>
        <taxon>Galeropsidaceae</taxon>
        <taxon>Panaeolus</taxon>
    </lineage>
</organism>
<evidence type="ECO:0000256" key="1">
    <source>
        <dbReference type="SAM" id="MobiDB-lite"/>
    </source>
</evidence>
<comment type="caution">
    <text evidence="2">The sequence shown here is derived from an EMBL/GenBank/DDBJ whole genome shotgun (WGS) entry which is preliminary data.</text>
</comment>
<feature type="compositionally biased region" description="Basic and acidic residues" evidence="1">
    <location>
        <begin position="316"/>
        <end position="326"/>
    </location>
</feature>
<dbReference type="Proteomes" id="UP000284842">
    <property type="component" value="Unassembled WGS sequence"/>
</dbReference>
<evidence type="ECO:0000313" key="2">
    <source>
        <dbReference type="EMBL" id="PPQ76134.1"/>
    </source>
</evidence>
<dbReference type="InParanoid" id="A0A409WC87"/>